<feature type="non-terminal residue" evidence="9">
    <location>
        <position position="255"/>
    </location>
</feature>
<dbReference type="VEuPathDB" id="VectorBase:LDEU007888"/>
<gene>
    <name evidence="9" type="ORF">B4U80_02103</name>
</gene>
<evidence type="ECO:0000256" key="1">
    <source>
        <dbReference type="ARBA" id="ARBA00001971"/>
    </source>
</evidence>
<dbReference type="SUPFAM" id="SSF48264">
    <property type="entry name" value="Cytochrome P450"/>
    <property type="match status" value="1"/>
</dbReference>
<reference evidence="9 10" key="1">
    <citation type="journal article" date="2018" name="Gigascience">
        <title>Genomes of trombidid mites reveal novel predicted allergens and laterally-transferred genes associated with secondary metabolism.</title>
        <authorList>
            <person name="Dong X."/>
            <person name="Chaisiri K."/>
            <person name="Xia D."/>
            <person name="Armstrong S.D."/>
            <person name="Fang Y."/>
            <person name="Donnelly M.J."/>
            <person name="Kadowaki T."/>
            <person name="McGarry J.W."/>
            <person name="Darby A.C."/>
            <person name="Makepeace B.L."/>
        </authorList>
    </citation>
    <scope>NUCLEOTIDE SEQUENCE [LARGE SCALE GENOMIC DNA]</scope>
    <source>
        <strain evidence="9">UoL-UT</strain>
    </source>
</reference>
<protein>
    <submittedName>
        <fullName evidence="9">Cytochrome P450 4c3-like protein</fullName>
    </submittedName>
</protein>
<dbReference type="GO" id="GO:0005506">
    <property type="term" value="F:iron ion binding"/>
    <property type="evidence" value="ECO:0007669"/>
    <property type="project" value="InterPro"/>
</dbReference>
<comment type="subcellular location">
    <subcellularLocation>
        <location evidence="2">Endoplasmic reticulum membrane</location>
    </subcellularLocation>
</comment>
<keyword evidence="8" id="KW-0472">Membrane</keyword>
<proteinExistence type="inferred from homology"/>
<dbReference type="Gene3D" id="1.10.630.10">
    <property type="entry name" value="Cytochrome P450"/>
    <property type="match status" value="1"/>
</dbReference>
<dbReference type="Pfam" id="PF00067">
    <property type="entry name" value="p450"/>
    <property type="match status" value="1"/>
</dbReference>
<evidence type="ECO:0000313" key="9">
    <source>
        <dbReference type="EMBL" id="RWS24152.1"/>
    </source>
</evidence>
<evidence type="ECO:0000256" key="4">
    <source>
        <dbReference type="ARBA" id="ARBA00022617"/>
    </source>
</evidence>
<dbReference type="InterPro" id="IPR001128">
    <property type="entry name" value="Cyt_P450"/>
</dbReference>
<dbReference type="PANTHER" id="PTHR24291">
    <property type="entry name" value="CYTOCHROME P450 FAMILY 4"/>
    <property type="match status" value="1"/>
</dbReference>
<keyword evidence="5" id="KW-0256">Endoplasmic reticulum</keyword>
<accession>A0A443S9E8</accession>
<comment type="caution">
    <text evidence="9">The sequence shown here is derived from an EMBL/GenBank/DDBJ whole genome shotgun (WGS) entry which is preliminary data.</text>
</comment>
<dbReference type="Proteomes" id="UP000288716">
    <property type="component" value="Unassembled WGS sequence"/>
</dbReference>
<dbReference type="GO" id="GO:0004497">
    <property type="term" value="F:monooxygenase activity"/>
    <property type="evidence" value="ECO:0007669"/>
    <property type="project" value="UniProtKB-KW"/>
</dbReference>
<sequence length="255" mass="29905">MFKLWLGTGLLTSSGEKWRSRRKFLTPSFHFRILNDFIPTMNKHFRYLVEKLRQENGKPVDVVTHVQLATLDVICETAMGVCINAQSSPESKYVNCVMSVADLMFNRFVDFTNWFDFIYFRREGGKKFMDTIRYIHAFTLDMIEQRKKFIIQQPNNNNDESEMDDIHLSKKHKNRAFMDLLLKRHLDEMKEDGTSSFTLEDIREEVDTFLFEGFDTTSAALMWTLHLLGNNPEVQEKAYEEIVAVLGEDTETEIT</sequence>
<keyword evidence="7" id="KW-0503">Monooxygenase</keyword>
<dbReference type="GO" id="GO:0016705">
    <property type="term" value="F:oxidoreductase activity, acting on paired donors, with incorporation or reduction of molecular oxygen"/>
    <property type="evidence" value="ECO:0007669"/>
    <property type="project" value="InterPro"/>
</dbReference>
<keyword evidence="7" id="KW-0560">Oxidoreductase</keyword>
<dbReference type="OrthoDB" id="6433301at2759"/>
<name>A0A443S9E8_9ACAR</name>
<dbReference type="STRING" id="299467.A0A443S9E8"/>
<dbReference type="GO" id="GO:0005789">
    <property type="term" value="C:endoplasmic reticulum membrane"/>
    <property type="evidence" value="ECO:0007669"/>
    <property type="project" value="UniProtKB-SubCell"/>
</dbReference>
<keyword evidence="4" id="KW-0479">Metal-binding</keyword>
<evidence type="ECO:0000256" key="6">
    <source>
        <dbReference type="ARBA" id="ARBA00023004"/>
    </source>
</evidence>
<dbReference type="InterPro" id="IPR002401">
    <property type="entry name" value="Cyt_P450_E_grp-I"/>
</dbReference>
<evidence type="ECO:0000256" key="8">
    <source>
        <dbReference type="ARBA" id="ARBA00023136"/>
    </source>
</evidence>
<keyword evidence="10" id="KW-1185">Reference proteome</keyword>
<evidence type="ECO:0000313" key="10">
    <source>
        <dbReference type="Proteomes" id="UP000288716"/>
    </source>
</evidence>
<evidence type="ECO:0000256" key="5">
    <source>
        <dbReference type="ARBA" id="ARBA00022824"/>
    </source>
</evidence>
<dbReference type="PRINTS" id="PR00463">
    <property type="entry name" value="EP450I"/>
</dbReference>
<dbReference type="EMBL" id="NCKV01005295">
    <property type="protein sequence ID" value="RWS24152.1"/>
    <property type="molecule type" value="Genomic_DNA"/>
</dbReference>
<dbReference type="InterPro" id="IPR036396">
    <property type="entry name" value="Cyt_P450_sf"/>
</dbReference>
<comment type="similarity">
    <text evidence="3">Belongs to the cytochrome P450 family.</text>
</comment>
<dbReference type="AlphaFoldDB" id="A0A443S9E8"/>
<keyword evidence="6" id="KW-0408">Iron</keyword>
<comment type="cofactor">
    <cofactor evidence="1">
        <name>heme</name>
        <dbReference type="ChEBI" id="CHEBI:30413"/>
    </cofactor>
</comment>
<dbReference type="GO" id="GO:0020037">
    <property type="term" value="F:heme binding"/>
    <property type="evidence" value="ECO:0007669"/>
    <property type="project" value="InterPro"/>
</dbReference>
<evidence type="ECO:0000256" key="7">
    <source>
        <dbReference type="ARBA" id="ARBA00023033"/>
    </source>
</evidence>
<dbReference type="PANTHER" id="PTHR24291:SF189">
    <property type="entry name" value="CYTOCHROME P450 4C3-RELATED"/>
    <property type="match status" value="1"/>
</dbReference>
<organism evidence="9 10">
    <name type="scientific">Leptotrombidium deliense</name>
    <dbReference type="NCBI Taxonomy" id="299467"/>
    <lineage>
        <taxon>Eukaryota</taxon>
        <taxon>Metazoa</taxon>
        <taxon>Ecdysozoa</taxon>
        <taxon>Arthropoda</taxon>
        <taxon>Chelicerata</taxon>
        <taxon>Arachnida</taxon>
        <taxon>Acari</taxon>
        <taxon>Acariformes</taxon>
        <taxon>Trombidiformes</taxon>
        <taxon>Prostigmata</taxon>
        <taxon>Anystina</taxon>
        <taxon>Parasitengona</taxon>
        <taxon>Trombiculoidea</taxon>
        <taxon>Trombiculidae</taxon>
        <taxon>Leptotrombidium</taxon>
    </lineage>
</organism>
<keyword evidence="4" id="KW-0349">Heme</keyword>
<dbReference type="InterPro" id="IPR050196">
    <property type="entry name" value="Cytochrome_P450_Monoox"/>
</dbReference>
<evidence type="ECO:0000256" key="2">
    <source>
        <dbReference type="ARBA" id="ARBA00004586"/>
    </source>
</evidence>
<evidence type="ECO:0000256" key="3">
    <source>
        <dbReference type="ARBA" id="ARBA00010617"/>
    </source>
</evidence>